<evidence type="ECO:0000256" key="1">
    <source>
        <dbReference type="SAM" id="SignalP"/>
    </source>
</evidence>
<keyword evidence="1" id="KW-0732">Signal</keyword>
<protein>
    <recommendedName>
        <fullName evidence="4">Lipoprotein</fullName>
    </recommendedName>
</protein>
<gene>
    <name evidence="2" type="ORF">D7W81_33930</name>
</gene>
<accession>A0A3A8PRV6</accession>
<dbReference type="Proteomes" id="UP000267003">
    <property type="component" value="Unassembled WGS sequence"/>
</dbReference>
<keyword evidence="3" id="KW-1185">Reference proteome</keyword>
<evidence type="ECO:0000313" key="3">
    <source>
        <dbReference type="Proteomes" id="UP000267003"/>
    </source>
</evidence>
<evidence type="ECO:0008006" key="4">
    <source>
        <dbReference type="Google" id="ProtNLM"/>
    </source>
</evidence>
<comment type="caution">
    <text evidence="2">The sequence shown here is derived from an EMBL/GenBank/DDBJ whole genome shotgun (WGS) entry which is preliminary data.</text>
</comment>
<sequence>MNSTKLPGSKASALLTTTLAALLGACASSTGERDQAHQWQPTGERVWVQTPDCAVLRESDDWMRAHLEDGVFPLAPTDGDRHGVVAASAGACRSVPGLEVASFAVAVGNTCMRAVDRGEWGGDFTVFESGRRTFSVDVVGPRPRRLVRASGQWLLLSVSLGGGTWGFSRLVNEGRGRWRLEPFIGFPGDMYAYGHDSLGRLLLAGRDGETDARCAFGTRLYRVQEDGRIERLR</sequence>
<proteinExistence type="predicted"/>
<dbReference type="AlphaFoldDB" id="A0A3A8PRV6"/>
<feature type="signal peptide" evidence="1">
    <location>
        <begin position="1"/>
        <end position="27"/>
    </location>
</feature>
<feature type="chain" id="PRO_5017449113" description="Lipoprotein" evidence="1">
    <location>
        <begin position="28"/>
        <end position="233"/>
    </location>
</feature>
<dbReference type="PROSITE" id="PS51257">
    <property type="entry name" value="PROKAR_LIPOPROTEIN"/>
    <property type="match status" value="1"/>
</dbReference>
<dbReference type="EMBL" id="RAWK01000281">
    <property type="protein sequence ID" value="RKH56425.1"/>
    <property type="molecule type" value="Genomic_DNA"/>
</dbReference>
<name>A0A3A8PRV6_9BACT</name>
<evidence type="ECO:0000313" key="2">
    <source>
        <dbReference type="EMBL" id="RKH56425.1"/>
    </source>
</evidence>
<organism evidence="2 3">
    <name type="scientific">Corallococcus aberystwythensis</name>
    <dbReference type="NCBI Taxonomy" id="2316722"/>
    <lineage>
        <taxon>Bacteria</taxon>
        <taxon>Pseudomonadati</taxon>
        <taxon>Myxococcota</taxon>
        <taxon>Myxococcia</taxon>
        <taxon>Myxococcales</taxon>
        <taxon>Cystobacterineae</taxon>
        <taxon>Myxococcaceae</taxon>
        <taxon>Corallococcus</taxon>
    </lineage>
</organism>
<reference evidence="3" key="1">
    <citation type="submission" date="2018-09" db="EMBL/GenBank/DDBJ databases">
        <authorList>
            <person name="Livingstone P.G."/>
            <person name="Whitworth D.E."/>
        </authorList>
    </citation>
    <scope>NUCLEOTIDE SEQUENCE [LARGE SCALE GENOMIC DNA]</scope>
    <source>
        <strain evidence="3">AB050A</strain>
    </source>
</reference>